<proteinExistence type="predicted"/>
<evidence type="ECO:0000256" key="1">
    <source>
        <dbReference type="ARBA" id="ARBA00022441"/>
    </source>
</evidence>
<evidence type="ECO:0000313" key="4">
    <source>
        <dbReference type="EMBL" id="CAE8736933.1"/>
    </source>
</evidence>
<dbReference type="Pfam" id="PF24681">
    <property type="entry name" value="Kelch_KLHDC2_KLHL20_DRC7"/>
    <property type="match status" value="1"/>
</dbReference>
<dbReference type="EMBL" id="CAJNNV010003883">
    <property type="protein sequence ID" value="CAE8589787.1"/>
    <property type="molecule type" value="Genomic_DNA"/>
</dbReference>
<dbReference type="AlphaFoldDB" id="A0A813LWL7"/>
<protein>
    <submittedName>
        <fullName evidence="4">Uncharacterized protein</fullName>
    </submittedName>
</protein>
<comment type="caution">
    <text evidence="4">The sequence shown here is derived from an EMBL/GenBank/DDBJ whole genome shotgun (WGS) entry which is preliminary data.</text>
</comment>
<evidence type="ECO:0000313" key="3">
    <source>
        <dbReference type="EMBL" id="CAE8589787.1"/>
    </source>
</evidence>
<dbReference type="EMBL" id="CAJNNW010036710">
    <property type="protein sequence ID" value="CAE8736933.1"/>
    <property type="molecule type" value="Genomic_DNA"/>
</dbReference>
<dbReference type="Pfam" id="PF01344">
    <property type="entry name" value="Kelch_1"/>
    <property type="match status" value="2"/>
</dbReference>
<dbReference type="Gene3D" id="2.120.10.80">
    <property type="entry name" value="Kelch-type beta propeller"/>
    <property type="match status" value="2"/>
</dbReference>
<evidence type="ECO:0000256" key="2">
    <source>
        <dbReference type="ARBA" id="ARBA00022737"/>
    </source>
</evidence>
<sequence>MLDVGHQVAFSFSSLSGHNLQQRLVMLEDEIGPQVRCNPFPPAAPARDLVLQDPQLLLRVINAAGLPTAHCCRSVRRVLGRDLSSAMPALYASALPSIYVIGGACRMEGVLNSVQRLDSGGSAWEVVSSMPTARRLCSATACGGRLYVCGGETVASSGVQGVMGFLPYLDGVLREYAQLDSVECFDPLQGSWEVLPPMPSARAGCSATAADGLLYVCGGRWGQTVLSVVERYDPAVRRWERLPRMPTARSGCSAVTANGRVYVLGGKCDNGRVQGVTERFDSSFGRWSKLPAMLTPRSAFSAGAIADVLYAAGGFNGSVGLDTVERFDPQFGHWDTQPPMGISRVGGAAAVAGGQLYIFGGKSAELHKALSGLRFDPAQQRWLSVPSMLDRQVYCAGAAAVSASSPLPFDCDGLFNPTSRSSRLGKLNTCSRPQRFP</sequence>
<keyword evidence="6" id="KW-1185">Reference proteome</keyword>
<keyword evidence="1" id="KW-0880">Kelch repeat</keyword>
<name>A0A813LWL7_POLGL</name>
<dbReference type="OrthoDB" id="45365at2759"/>
<dbReference type="OMA" id="GIERWEM"/>
<reference evidence="4" key="1">
    <citation type="submission" date="2021-02" db="EMBL/GenBank/DDBJ databases">
        <authorList>
            <person name="Dougan E. K."/>
            <person name="Rhodes N."/>
            <person name="Thang M."/>
            <person name="Chan C."/>
        </authorList>
    </citation>
    <scope>NUCLEOTIDE SEQUENCE</scope>
</reference>
<dbReference type="InterPro" id="IPR015915">
    <property type="entry name" value="Kelch-typ_b-propeller"/>
</dbReference>
<accession>A0A813LWL7</accession>
<dbReference type="SMART" id="SM00612">
    <property type="entry name" value="Kelch"/>
    <property type="match status" value="6"/>
</dbReference>
<gene>
    <name evidence="3" type="ORF">PGLA1383_LOCUS8518</name>
    <name evidence="4" type="ORF">PGLA2088_LOCUS48538</name>
</gene>
<dbReference type="SUPFAM" id="SSF117281">
    <property type="entry name" value="Kelch motif"/>
    <property type="match status" value="2"/>
</dbReference>
<evidence type="ECO:0000313" key="5">
    <source>
        <dbReference type="Proteomes" id="UP000626109"/>
    </source>
</evidence>
<keyword evidence="2" id="KW-0677">Repeat</keyword>
<dbReference type="Proteomes" id="UP000626109">
    <property type="component" value="Unassembled WGS sequence"/>
</dbReference>
<evidence type="ECO:0000313" key="6">
    <source>
        <dbReference type="Proteomes" id="UP000654075"/>
    </source>
</evidence>
<dbReference type="PANTHER" id="PTHR46344">
    <property type="entry name" value="OS02G0202900 PROTEIN"/>
    <property type="match status" value="1"/>
</dbReference>
<organism evidence="4 5">
    <name type="scientific">Polarella glacialis</name>
    <name type="common">Dinoflagellate</name>
    <dbReference type="NCBI Taxonomy" id="89957"/>
    <lineage>
        <taxon>Eukaryota</taxon>
        <taxon>Sar</taxon>
        <taxon>Alveolata</taxon>
        <taxon>Dinophyceae</taxon>
        <taxon>Suessiales</taxon>
        <taxon>Suessiaceae</taxon>
        <taxon>Polarella</taxon>
    </lineage>
</organism>
<dbReference type="Proteomes" id="UP000654075">
    <property type="component" value="Unassembled WGS sequence"/>
</dbReference>
<dbReference type="PANTHER" id="PTHR46344:SF27">
    <property type="entry name" value="KELCH REPEAT SUPERFAMILY PROTEIN"/>
    <property type="match status" value="1"/>
</dbReference>
<dbReference type="InterPro" id="IPR006652">
    <property type="entry name" value="Kelch_1"/>
</dbReference>